<keyword evidence="2" id="KW-1185">Reference proteome</keyword>
<gene>
    <name evidence="1" type="ORF">TCEL_00114</name>
</gene>
<accession>R7RMF5</accession>
<reference evidence="1" key="1">
    <citation type="submission" date="2013-03" db="EMBL/GenBank/DDBJ databases">
        <title>Draft genome sequence of the hydrogen-ethanol-producing anaerobic alkalithermophilic Caloramator celere.</title>
        <authorList>
            <person name="Ciranna A."/>
            <person name="Larjo A."/>
            <person name="Kivisto A."/>
            <person name="Santala V."/>
            <person name="Roos C."/>
            <person name="Karp M."/>
        </authorList>
    </citation>
    <scope>NUCLEOTIDE SEQUENCE [LARGE SCALE GENOMIC DNA]</scope>
    <source>
        <strain evidence="1">DSM 8682</strain>
    </source>
</reference>
<organism evidence="1 2">
    <name type="scientific">Thermobrachium celere DSM 8682</name>
    <dbReference type="NCBI Taxonomy" id="941824"/>
    <lineage>
        <taxon>Bacteria</taxon>
        <taxon>Bacillati</taxon>
        <taxon>Bacillota</taxon>
        <taxon>Clostridia</taxon>
        <taxon>Eubacteriales</taxon>
        <taxon>Clostridiaceae</taxon>
        <taxon>Thermobrachium</taxon>
    </lineage>
</organism>
<sequence length="111" mass="12195">MGETVEKIGFSTKYKSVGELFNTEILPIIDAISRLGVAADGFASAANAVSHINITEQHQIKELLELVFDIRRSAEDLQCLLDKRLCAAIKSVESGVFDVKNIKEAVESEEK</sequence>
<dbReference type="eggNOG" id="ENOG5033VMP">
    <property type="taxonomic scope" value="Bacteria"/>
</dbReference>
<dbReference type="Proteomes" id="UP000014923">
    <property type="component" value="Unassembled WGS sequence"/>
</dbReference>
<dbReference type="HOGENOM" id="CLU_2157168_0_0_9"/>
<dbReference type="EMBL" id="CAVN010000085">
    <property type="protein sequence ID" value="CDF57219.1"/>
    <property type="molecule type" value="Genomic_DNA"/>
</dbReference>
<name>R7RMF5_9CLOT</name>
<dbReference type="OrthoDB" id="1954125at2"/>
<protein>
    <submittedName>
        <fullName evidence="1">Uncharacterized protein</fullName>
    </submittedName>
</protein>
<dbReference type="RefSeq" id="WP_018660181.1">
    <property type="nucleotide sequence ID" value="NZ_HF952018.1"/>
</dbReference>
<evidence type="ECO:0000313" key="1">
    <source>
        <dbReference type="EMBL" id="CDF57219.1"/>
    </source>
</evidence>
<proteinExistence type="predicted"/>
<comment type="caution">
    <text evidence="1">The sequence shown here is derived from an EMBL/GenBank/DDBJ whole genome shotgun (WGS) entry which is preliminary data.</text>
</comment>
<dbReference type="AlphaFoldDB" id="R7RMF5"/>
<evidence type="ECO:0000313" key="2">
    <source>
        <dbReference type="Proteomes" id="UP000014923"/>
    </source>
</evidence>